<dbReference type="AlphaFoldDB" id="A0A2K8U3H7"/>
<protein>
    <submittedName>
        <fullName evidence="2">NAD(P)-dependent oxidoreductase</fullName>
    </submittedName>
</protein>
<dbReference type="EMBL" id="CP020370">
    <property type="protein sequence ID" value="AUB80097.1"/>
    <property type="molecule type" value="Genomic_DNA"/>
</dbReference>
<proteinExistence type="predicted"/>
<reference evidence="2 3" key="1">
    <citation type="submission" date="2017-03" db="EMBL/GenBank/DDBJ databases">
        <title>Complete genome sequence of Candidatus 'Thiodictyon syntrophicum' sp. nov. strain Cad16T, a photolithoautotroph purple sulfur bacterium isolated from an alpine meromictic lake.</title>
        <authorList>
            <person name="Luedin S.M."/>
            <person name="Pothier J.F."/>
            <person name="Danza F."/>
            <person name="Storelli N."/>
            <person name="Wittwer M."/>
            <person name="Tonolla M."/>
        </authorList>
    </citation>
    <scope>NUCLEOTIDE SEQUENCE [LARGE SCALE GENOMIC DNA]</scope>
    <source>
        <strain evidence="2 3">Cad16T</strain>
    </source>
</reference>
<name>A0A2K8U3H7_9GAMM</name>
<dbReference type="PANTHER" id="PTHR48079:SF6">
    <property type="entry name" value="NAD(P)-BINDING DOMAIN-CONTAINING PROTEIN-RELATED"/>
    <property type="match status" value="1"/>
</dbReference>
<organism evidence="2 3">
    <name type="scientific">Candidatus Thiodictyon syntrophicum</name>
    <dbReference type="NCBI Taxonomy" id="1166950"/>
    <lineage>
        <taxon>Bacteria</taxon>
        <taxon>Pseudomonadati</taxon>
        <taxon>Pseudomonadota</taxon>
        <taxon>Gammaproteobacteria</taxon>
        <taxon>Chromatiales</taxon>
        <taxon>Chromatiaceae</taxon>
        <taxon>Thiodictyon</taxon>
    </lineage>
</organism>
<evidence type="ECO:0000313" key="2">
    <source>
        <dbReference type="EMBL" id="AUB80097.1"/>
    </source>
</evidence>
<gene>
    <name evidence="2" type="ORF">THSYN_03375</name>
</gene>
<sequence>MNEIVIIGCGYVGTRLARQYLDRGEPVLGLVQTQAGAERLAAAGIAARRLDLAADDLSGLPLAGARVFHLAPPPGQGREDPHTRRLVDAFTRAGQPRRVVYVSTTGVYGDCRGAWVDESWPARPGADRSHRRWDAEQTLQRWAAATGGELVVLRVAGIYGPGRLPLERLRQGVPMVRAQESPYSNRIHVDDLVSACALAMERGRPGAIYNACDDSPSTMTDYFLAIADAAGLPRPPLIPLAEAQGQVSAAMLSYLAESRRLSNRKLREELGLELRYPSLAQGLPSCL</sequence>
<dbReference type="GO" id="GO:0005737">
    <property type="term" value="C:cytoplasm"/>
    <property type="evidence" value="ECO:0007669"/>
    <property type="project" value="TreeGrafter"/>
</dbReference>
<dbReference type="OrthoDB" id="9808276at2"/>
<feature type="domain" description="NAD-dependent epimerase/dehydratase" evidence="1">
    <location>
        <begin position="4"/>
        <end position="211"/>
    </location>
</feature>
<dbReference type="Proteomes" id="UP000232638">
    <property type="component" value="Chromosome"/>
</dbReference>
<dbReference type="InterPro" id="IPR051783">
    <property type="entry name" value="NAD(P)-dependent_oxidoreduct"/>
</dbReference>
<accession>A0A2K8U3H7</accession>
<dbReference type="GO" id="GO:0004029">
    <property type="term" value="F:aldehyde dehydrogenase (NAD+) activity"/>
    <property type="evidence" value="ECO:0007669"/>
    <property type="project" value="TreeGrafter"/>
</dbReference>
<evidence type="ECO:0000313" key="3">
    <source>
        <dbReference type="Proteomes" id="UP000232638"/>
    </source>
</evidence>
<dbReference type="RefSeq" id="WP_100917905.1">
    <property type="nucleotide sequence ID" value="NZ_CP020370.1"/>
</dbReference>
<dbReference type="Gene3D" id="3.40.50.720">
    <property type="entry name" value="NAD(P)-binding Rossmann-like Domain"/>
    <property type="match status" value="1"/>
</dbReference>
<dbReference type="SUPFAM" id="SSF51735">
    <property type="entry name" value="NAD(P)-binding Rossmann-fold domains"/>
    <property type="match status" value="1"/>
</dbReference>
<dbReference type="Pfam" id="PF01370">
    <property type="entry name" value="Epimerase"/>
    <property type="match status" value="1"/>
</dbReference>
<evidence type="ECO:0000259" key="1">
    <source>
        <dbReference type="Pfam" id="PF01370"/>
    </source>
</evidence>
<keyword evidence="3" id="KW-1185">Reference proteome</keyword>
<dbReference type="CDD" id="cd05266">
    <property type="entry name" value="SDR_a4"/>
    <property type="match status" value="1"/>
</dbReference>
<dbReference type="KEGG" id="tsy:THSYN_03375"/>
<dbReference type="InterPro" id="IPR001509">
    <property type="entry name" value="Epimerase_deHydtase"/>
</dbReference>
<dbReference type="InterPro" id="IPR036291">
    <property type="entry name" value="NAD(P)-bd_dom_sf"/>
</dbReference>
<dbReference type="PANTHER" id="PTHR48079">
    <property type="entry name" value="PROTEIN YEEZ"/>
    <property type="match status" value="1"/>
</dbReference>